<accession>A0ABV5W9D9</accession>
<reference evidence="2 3" key="1">
    <citation type="submission" date="2024-09" db="EMBL/GenBank/DDBJ databases">
        <authorList>
            <person name="Sun Q."/>
            <person name="Mori K."/>
        </authorList>
    </citation>
    <scope>NUCLEOTIDE SEQUENCE [LARGE SCALE GENOMIC DNA]</scope>
    <source>
        <strain evidence="2 3">JCM 12520</strain>
    </source>
</reference>
<feature type="compositionally biased region" description="Basic and acidic residues" evidence="1">
    <location>
        <begin position="7"/>
        <end position="16"/>
    </location>
</feature>
<evidence type="ECO:0000256" key="1">
    <source>
        <dbReference type="SAM" id="MobiDB-lite"/>
    </source>
</evidence>
<name>A0ABV5W9D9_9BACL</name>
<proteinExistence type="predicted"/>
<dbReference type="Proteomes" id="UP001589619">
    <property type="component" value="Unassembled WGS sequence"/>
</dbReference>
<evidence type="ECO:0000313" key="2">
    <source>
        <dbReference type="EMBL" id="MFB9756863.1"/>
    </source>
</evidence>
<sequence length="48" mass="5420">MGVWDPVLDRGAKKGSFDGTTNPNGIYETVHYSYGHPRIRTLCAYDFI</sequence>
<dbReference type="RefSeq" id="WP_344904505.1">
    <property type="nucleotide sequence ID" value="NZ_BAAAYO010000002.1"/>
</dbReference>
<keyword evidence="3" id="KW-1185">Reference proteome</keyword>
<gene>
    <name evidence="2" type="ORF">ACFFNY_35295</name>
</gene>
<comment type="caution">
    <text evidence="2">The sequence shown here is derived from an EMBL/GenBank/DDBJ whole genome shotgun (WGS) entry which is preliminary data.</text>
</comment>
<feature type="region of interest" description="Disordered" evidence="1">
    <location>
        <begin position="1"/>
        <end position="20"/>
    </location>
</feature>
<protein>
    <submittedName>
        <fullName evidence="2">Uncharacterized protein</fullName>
    </submittedName>
</protein>
<organism evidence="2 3">
    <name type="scientific">Paenibacillus hodogayensis</name>
    <dbReference type="NCBI Taxonomy" id="279208"/>
    <lineage>
        <taxon>Bacteria</taxon>
        <taxon>Bacillati</taxon>
        <taxon>Bacillota</taxon>
        <taxon>Bacilli</taxon>
        <taxon>Bacillales</taxon>
        <taxon>Paenibacillaceae</taxon>
        <taxon>Paenibacillus</taxon>
    </lineage>
</organism>
<dbReference type="EMBL" id="JBHMAG010000029">
    <property type="protein sequence ID" value="MFB9756863.1"/>
    <property type="molecule type" value="Genomic_DNA"/>
</dbReference>
<evidence type="ECO:0000313" key="3">
    <source>
        <dbReference type="Proteomes" id="UP001589619"/>
    </source>
</evidence>